<keyword evidence="3" id="KW-1133">Transmembrane helix</keyword>
<dbReference type="Pfam" id="PF25967">
    <property type="entry name" value="RND-MFP_C"/>
    <property type="match status" value="1"/>
</dbReference>
<name>A0A248LLA3_9NEIS</name>
<evidence type="ECO:0000313" key="7">
    <source>
        <dbReference type="EMBL" id="ASJ24943.1"/>
    </source>
</evidence>
<feature type="transmembrane region" description="Helical" evidence="3">
    <location>
        <begin position="12"/>
        <end position="29"/>
    </location>
</feature>
<evidence type="ECO:0000259" key="4">
    <source>
        <dbReference type="Pfam" id="PF25954"/>
    </source>
</evidence>
<evidence type="ECO:0000256" key="3">
    <source>
        <dbReference type="SAM" id="Phobius"/>
    </source>
</evidence>
<keyword evidence="2" id="KW-0175">Coiled coil</keyword>
<dbReference type="RefSeq" id="WP_088861014.1">
    <property type="nucleotide sequence ID" value="NZ_CP022115.1"/>
</dbReference>
<dbReference type="Proteomes" id="UP000197424">
    <property type="component" value="Chromosome"/>
</dbReference>
<dbReference type="EMBL" id="CP022115">
    <property type="protein sequence ID" value="ASJ24943.1"/>
    <property type="molecule type" value="Genomic_DNA"/>
</dbReference>
<dbReference type="InterPro" id="IPR058647">
    <property type="entry name" value="BSH_CzcB-like"/>
</dbReference>
<feature type="coiled-coil region" evidence="2">
    <location>
        <begin position="102"/>
        <end position="129"/>
    </location>
</feature>
<dbReference type="Gene3D" id="2.40.420.20">
    <property type="match status" value="1"/>
</dbReference>
<dbReference type="PANTHER" id="PTHR30469">
    <property type="entry name" value="MULTIDRUG RESISTANCE PROTEIN MDTA"/>
    <property type="match status" value="1"/>
</dbReference>
<dbReference type="Pfam" id="PF25973">
    <property type="entry name" value="BSH_CzcB"/>
    <property type="match status" value="1"/>
</dbReference>
<feature type="domain" description="CusB-like beta-barrel" evidence="4">
    <location>
        <begin position="210"/>
        <end position="277"/>
    </location>
</feature>
<dbReference type="OrthoDB" id="9784484at2"/>
<protein>
    <submittedName>
        <fullName evidence="7">Secretion protein HlyD</fullName>
    </submittedName>
</protein>
<keyword evidence="3" id="KW-0472">Membrane</keyword>
<reference evidence="8" key="1">
    <citation type="submission" date="2017-06" db="EMBL/GenBank/DDBJ databases">
        <title>Whole genome sequence of Laribacter hongkongensis LHGZ1.</title>
        <authorList>
            <person name="Chen D."/>
            <person name="Wu H."/>
            <person name="Chen J."/>
        </authorList>
    </citation>
    <scope>NUCLEOTIDE SEQUENCE [LARGE SCALE GENOMIC DNA]</scope>
    <source>
        <strain evidence="8">LHGZ1</strain>
    </source>
</reference>
<sequence length="361" mass="38561">MLLARIRPGRKGWIALGLLLVAMLALWAWQPWAGPRTGVVRLAEHPLTHTVVATGYVSNTEESVLGATLTARVASLPVEEGQSARAGDVLIRLESAEAAAAVEQARGNARQADATLAEARRQFRRQQQLFAQGFISQAALDAEDKKVRLAAALADTTHAAVTQAGAHLDEFTVRAPADGRLVSRQVEAGDLVTAGKPVLTFARQGRGEVRLDVDERYLARLAVGQPVVVAPDAFPDRQFRMRIVRIAPQVDRDRGTVEVRVAGAPLPAGLTHNMTVSAEIVVAQKPSALTLPAAAIWEAQGREYVWRVENGRVMPVAVIVSPAAESRVEVLKGLKAGDLVVSSALMPLTAGQRVRTDGPAP</sequence>
<dbReference type="SUPFAM" id="SSF111369">
    <property type="entry name" value="HlyD-like secretion proteins"/>
    <property type="match status" value="1"/>
</dbReference>
<evidence type="ECO:0000259" key="5">
    <source>
        <dbReference type="Pfam" id="PF25967"/>
    </source>
</evidence>
<proteinExistence type="inferred from homology"/>
<dbReference type="Gene3D" id="1.10.287.470">
    <property type="entry name" value="Helix hairpin bin"/>
    <property type="match status" value="1"/>
</dbReference>
<dbReference type="NCBIfam" id="TIGR01730">
    <property type="entry name" value="RND_mfp"/>
    <property type="match status" value="1"/>
</dbReference>
<gene>
    <name evidence="7" type="primary">hlyD</name>
    <name evidence="7" type="ORF">LHGZ1_2112</name>
</gene>
<feature type="domain" description="CzcB-like barrel-sandwich hybrid" evidence="6">
    <location>
        <begin position="67"/>
        <end position="202"/>
    </location>
</feature>
<dbReference type="AlphaFoldDB" id="A0A248LLA3"/>
<evidence type="ECO:0000256" key="2">
    <source>
        <dbReference type="SAM" id="Coils"/>
    </source>
</evidence>
<dbReference type="PANTHER" id="PTHR30469:SF15">
    <property type="entry name" value="HLYD FAMILY OF SECRETION PROTEINS"/>
    <property type="match status" value="1"/>
</dbReference>
<dbReference type="Pfam" id="PF25954">
    <property type="entry name" value="Beta-barrel_RND_2"/>
    <property type="match status" value="1"/>
</dbReference>
<dbReference type="InterPro" id="IPR058792">
    <property type="entry name" value="Beta-barrel_RND_2"/>
</dbReference>
<feature type="domain" description="Multidrug resistance protein MdtA-like C-terminal permuted SH3" evidence="5">
    <location>
        <begin position="288"/>
        <end position="343"/>
    </location>
</feature>
<dbReference type="InterPro" id="IPR006143">
    <property type="entry name" value="RND_pump_MFP"/>
</dbReference>
<dbReference type="GO" id="GO:0015562">
    <property type="term" value="F:efflux transmembrane transporter activity"/>
    <property type="evidence" value="ECO:0007669"/>
    <property type="project" value="TreeGrafter"/>
</dbReference>
<evidence type="ECO:0000259" key="6">
    <source>
        <dbReference type="Pfam" id="PF25973"/>
    </source>
</evidence>
<dbReference type="InterPro" id="IPR058627">
    <property type="entry name" value="MdtA-like_C"/>
</dbReference>
<keyword evidence="3" id="KW-0812">Transmembrane</keyword>
<accession>A0A248LLA3</accession>
<evidence type="ECO:0000256" key="1">
    <source>
        <dbReference type="ARBA" id="ARBA00009477"/>
    </source>
</evidence>
<evidence type="ECO:0000313" key="8">
    <source>
        <dbReference type="Proteomes" id="UP000197424"/>
    </source>
</evidence>
<dbReference type="Gene3D" id="2.40.50.100">
    <property type="match status" value="1"/>
</dbReference>
<dbReference type="GO" id="GO:1990281">
    <property type="term" value="C:efflux pump complex"/>
    <property type="evidence" value="ECO:0007669"/>
    <property type="project" value="TreeGrafter"/>
</dbReference>
<organism evidence="7 8">
    <name type="scientific">Laribacter hongkongensis</name>
    <dbReference type="NCBI Taxonomy" id="168471"/>
    <lineage>
        <taxon>Bacteria</taxon>
        <taxon>Pseudomonadati</taxon>
        <taxon>Pseudomonadota</taxon>
        <taxon>Betaproteobacteria</taxon>
        <taxon>Neisseriales</taxon>
        <taxon>Aquaspirillaceae</taxon>
        <taxon>Laribacter</taxon>
    </lineage>
</organism>
<comment type="similarity">
    <text evidence="1">Belongs to the membrane fusion protein (MFP) (TC 8.A.1) family.</text>
</comment>
<dbReference type="Gene3D" id="2.40.30.170">
    <property type="match status" value="1"/>
</dbReference>